<protein>
    <submittedName>
        <fullName evidence="1">Uncharacterized protein</fullName>
    </submittedName>
</protein>
<organism evidence="1 2">
    <name type="scientific">Streblomastix strix</name>
    <dbReference type="NCBI Taxonomy" id="222440"/>
    <lineage>
        <taxon>Eukaryota</taxon>
        <taxon>Metamonada</taxon>
        <taxon>Preaxostyla</taxon>
        <taxon>Oxymonadida</taxon>
        <taxon>Streblomastigidae</taxon>
        <taxon>Streblomastix</taxon>
    </lineage>
</organism>
<accession>A0A5J4VC09</accession>
<name>A0A5J4VC09_9EUKA</name>
<proteinExistence type="predicted"/>
<gene>
    <name evidence="1" type="ORF">EZS28_024368</name>
</gene>
<dbReference type="Proteomes" id="UP000324800">
    <property type="component" value="Unassembled WGS sequence"/>
</dbReference>
<sequence length="101" mass="11934">MRSRKPFLRGKRISLISNCRWLCRQRRSVDPQLMLEYSDSRFFHLNITANVFSVIELLSILQSECTIVSLNDLQIRIPWQGPSFGDIKTHLLSFESLYRMD</sequence>
<evidence type="ECO:0000313" key="2">
    <source>
        <dbReference type="Proteomes" id="UP000324800"/>
    </source>
</evidence>
<reference evidence="1 2" key="1">
    <citation type="submission" date="2019-03" db="EMBL/GenBank/DDBJ databases">
        <title>Single cell metagenomics reveals metabolic interactions within the superorganism composed of flagellate Streblomastix strix and complex community of Bacteroidetes bacteria on its surface.</title>
        <authorList>
            <person name="Treitli S.C."/>
            <person name="Kolisko M."/>
            <person name="Husnik F."/>
            <person name="Keeling P."/>
            <person name="Hampl V."/>
        </authorList>
    </citation>
    <scope>NUCLEOTIDE SEQUENCE [LARGE SCALE GENOMIC DNA]</scope>
    <source>
        <strain evidence="1">ST1C</strain>
    </source>
</reference>
<dbReference type="AlphaFoldDB" id="A0A5J4VC09"/>
<comment type="caution">
    <text evidence="1">The sequence shown here is derived from an EMBL/GenBank/DDBJ whole genome shotgun (WGS) entry which is preliminary data.</text>
</comment>
<dbReference type="EMBL" id="SNRW01008093">
    <property type="protein sequence ID" value="KAA6380108.1"/>
    <property type="molecule type" value="Genomic_DNA"/>
</dbReference>
<evidence type="ECO:0000313" key="1">
    <source>
        <dbReference type="EMBL" id="KAA6380108.1"/>
    </source>
</evidence>